<name>X0U5N4_9ZZZZ</name>
<evidence type="ECO:0000256" key="6">
    <source>
        <dbReference type="ARBA" id="ARBA00023014"/>
    </source>
</evidence>
<dbReference type="EMBL" id="BARS01027780">
    <property type="protein sequence ID" value="GAG01049.1"/>
    <property type="molecule type" value="Genomic_DNA"/>
</dbReference>
<keyword evidence="7" id="KW-0812">Transmembrane</keyword>
<dbReference type="Gene3D" id="3.30.70.20">
    <property type="match status" value="2"/>
</dbReference>
<evidence type="ECO:0000256" key="5">
    <source>
        <dbReference type="ARBA" id="ARBA00023004"/>
    </source>
</evidence>
<comment type="caution">
    <text evidence="9">The sequence shown here is derived from an EMBL/GenBank/DDBJ whole genome shotgun (WGS) entry which is preliminary data.</text>
</comment>
<keyword evidence="4" id="KW-0677">Repeat</keyword>
<dbReference type="SUPFAM" id="SSF54862">
    <property type="entry name" value="4Fe-4S ferredoxins"/>
    <property type="match status" value="1"/>
</dbReference>
<evidence type="ECO:0000259" key="8">
    <source>
        <dbReference type="PROSITE" id="PS51379"/>
    </source>
</evidence>
<dbReference type="InterPro" id="IPR017896">
    <property type="entry name" value="4Fe4S_Fe-S-bd"/>
</dbReference>
<protein>
    <recommendedName>
        <fullName evidence="8">4Fe-4S ferredoxin-type domain-containing protein</fullName>
    </recommendedName>
</protein>
<dbReference type="Pfam" id="PF13247">
    <property type="entry name" value="Fer4_11"/>
    <property type="match status" value="1"/>
</dbReference>
<sequence>WQPACAAACLTNAMYKTEDGPVIWRSGKCMGCRFCMVSCPFDMPKFEYHEWNPDLQKCTMCWQRLQEGKKPACVAACPTDALMFGKKRDLMEIARVRIYNHPQDYVHQIYGEQEVGGTGWLYLASVPFDQLGFRTDLGTTPYPEYTKEFLYAVPVIFFGLPTLLFGLNALSNRSNRDEGEGV</sequence>
<dbReference type="PANTHER" id="PTHR43545">
    <property type="entry name" value="FORMATE DEHYDROGENASE, NITRATE-INDUCIBLE, IRON-SULFUR SUBUNIT"/>
    <property type="match status" value="1"/>
</dbReference>
<reference evidence="9" key="1">
    <citation type="journal article" date="2014" name="Front. Microbiol.">
        <title>High frequency of phylogenetically diverse reductive dehalogenase-homologous genes in deep subseafloor sedimentary metagenomes.</title>
        <authorList>
            <person name="Kawai M."/>
            <person name="Futagami T."/>
            <person name="Toyoda A."/>
            <person name="Takaki Y."/>
            <person name="Nishi S."/>
            <person name="Hori S."/>
            <person name="Arai W."/>
            <person name="Tsubouchi T."/>
            <person name="Morono Y."/>
            <person name="Uchiyama I."/>
            <person name="Ito T."/>
            <person name="Fujiyama A."/>
            <person name="Inagaki F."/>
            <person name="Takami H."/>
        </authorList>
    </citation>
    <scope>NUCLEOTIDE SEQUENCE</scope>
    <source>
        <strain evidence="9">Expedition CK06-06</strain>
    </source>
</reference>
<evidence type="ECO:0000313" key="9">
    <source>
        <dbReference type="EMBL" id="GAG01049.1"/>
    </source>
</evidence>
<keyword evidence="7" id="KW-0472">Membrane</keyword>
<keyword evidence="3" id="KW-0479">Metal-binding</keyword>
<evidence type="ECO:0000256" key="3">
    <source>
        <dbReference type="ARBA" id="ARBA00022723"/>
    </source>
</evidence>
<keyword evidence="2" id="KW-0004">4Fe-4S</keyword>
<keyword evidence="5" id="KW-0408">Iron</keyword>
<dbReference type="GO" id="GO:0046872">
    <property type="term" value="F:metal ion binding"/>
    <property type="evidence" value="ECO:0007669"/>
    <property type="project" value="UniProtKB-KW"/>
</dbReference>
<dbReference type="PANTHER" id="PTHR43545:SF4">
    <property type="entry name" value="IRON-SULFUR PROTEIN"/>
    <property type="match status" value="1"/>
</dbReference>
<accession>X0U5N4</accession>
<evidence type="ECO:0000256" key="4">
    <source>
        <dbReference type="ARBA" id="ARBA00022737"/>
    </source>
</evidence>
<evidence type="ECO:0000256" key="1">
    <source>
        <dbReference type="ARBA" id="ARBA00004196"/>
    </source>
</evidence>
<dbReference type="InterPro" id="IPR017900">
    <property type="entry name" value="4Fe4S_Fe_S_CS"/>
</dbReference>
<dbReference type="AlphaFoldDB" id="X0U5N4"/>
<keyword evidence="6" id="KW-0411">Iron-sulfur</keyword>
<dbReference type="InterPro" id="IPR051555">
    <property type="entry name" value="FDH_Electron_Transfer_Unit"/>
</dbReference>
<proteinExistence type="predicted"/>
<feature type="non-terminal residue" evidence="9">
    <location>
        <position position="1"/>
    </location>
</feature>
<evidence type="ECO:0000256" key="2">
    <source>
        <dbReference type="ARBA" id="ARBA00022485"/>
    </source>
</evidence>
<feature type="domain" description="4Fe-4S ferredoxin-type" evidence="8">
    <location>
        <begin position="20"/>
        <end position="49"/>
    </location>
</feature>
<keyword evidence="7" id="KW-1133">Transmembrane helix</keyword>
<organism evidence="9">
    <name type="scientific">marine sediment metagenome</name>
    <dbReference type="NCBI Taxonomy" id="412755"/>
    <lineage>
        <taxon>unclassified sequences</taxon>
        <taxon>metagenomes</taxon>
        <taxon>ecological metagenomes</taxon>
    </lineage>
</organism>
<evidence type="ECO:0000256" key="7">
    <source>
        <dbReference type="SAM" id="Phobius"/>
    </source>
</evidence>
<gene>
    <name evidence="9" type="ORF">S01H1_43602</name>
</gene>
<feature type="transmembrane region" description="Helical" evidence="7">
    <location>
        <begin position="149"/>
        <end position="170"/>
    </location>
</feature>
<dbReference type="PROSITE" id="PS00198">
    <property type="entry name" value="4FE4S_FER_1"/>
    <property type="match status" value="1"/>
</dbReference>
<dbReference type="PROSITE" id="PS51379">
    <property type="entry name" value="4FE4S_FER_2"/>
    <property type="match status" value="1"/>
</dbReference>
<dbReference type="GO" id="GO:0030313">
    <property type="term" value="C:cell envelope"/>
    <property type="evidence" value="ECO:0007669"/>
    <property type="project" value="UniProtKB-SubCell"/>
</dbReference>
<comment type="subcellular location">
    <subcellularLocation>
        <location evidence="1">Cell envelope</location>
    </subcellularLocation>
</comment>
<dbReference type="GO" id="GO:0051539">
    <property type="term" value="F:4 iron, 4 sulfur cluster binding"/>
    <property type="evidence" value="ECO:0007669"/>
    <property type="project" value="UniProtKB-KW"/>
</dbReference>